<protein>
    <submittedName>
        <fullName evidence="1">Uncharacterized protein</fullName>
    </submittedName>
</protein>
<name>C6X7Z1_METGS</name>
<sequence>MTEKKGRYIAALEPIGKLQIAIWFDYLLEKSGCLNAKEFDSWVKSKNLDDELIDKLDSIEWSAYEKLARTPSERTLLAVENVIQGSIKRFQQGHDTLPLIAILNGSQVDCERHLLEVLGEFKLYKRNMTLRAKCEALFDLVIAKSLVIDHSKDIEDELAGLITGGYYSIEEIMAMPNNLVSESFDVGYKKLTTSRFENAKPFVYGQFKILHERVVVAVLSLIHICLKSDSPESKLIAYYLVDGVGLKALEVYFGKQVAEYVREEF</sequence>
<organism evidence="1 2">
    <name type="scientific">Methylovorus glucosotrophus (strain SIP3-4)</name>
    <dbReference type="NCBI Taxonomy" id="582744"/>
    <lineage>
        <taxon>Bacteria</taxon>
        <taxon>Pseudomonadati</taxon>
        <taxon>Pseudomonadota</taxon>
        <taxon>Betaproteobacteria</taxon>
        <taxon>Nitrosomonadales</taxon>
        <taxon>Methylophilaceae</taxon>
        <taxon>Methylovorus</taxon>
    </lineage>
</organism>
<dbReference type="Proteomes" id="UP000002743">
    <property type="component" value="Chromosome"/>
</dbReference>
<dbReference type="HOGENOM" id="CLU_1048924_0_0_4"/>
<dbReference type="EMBL" id="CP001674">
    <property type="protein sequence ID" value="ACT51318.1"/>
    <property type="molecule type" value="Genomic_DNA"/>
</dbReference>
<gene>
    <name evidence="1" type="ordered locus">Msip34_2076</name>
</gene>
<dbReference type="OrthoDB" id="9151772at2"/>
<dbReference type="RefSeq" id="WP_015830665.1">
    <property type="nucleotide sequence ID" value="NC_012969.1"/>
</dbReference>
<accession>C6X7Z1</accession>
<dbReference type="AlphaFoldDB" id="C6X7Z1"/>
<evidence type="ECO:0000313" key="1">
    <source>
        <dbReference type="EMBL" id="ACT51318.1"/>
    </source>
</evidence>
<proteinExistence type="predicted"/>
<reference evidence="1 2" key="2">
    <citation type="journal article" date="2011" name="J. Bacteriol.">
        <title>Genomes of three methylotrophs from a single niche uncover genetic and metabolic divergence of Methylophilaceae.</title>
        <authorList>
            <person name="Lapidus A."/>
            <person name="Clum A."/>
            <person name="Labutti K."/>
            <person name="Kaluzhnaya M.G."/>
            <person name="Lim S."/>
            <person name="Beck D.A."/>
            <person name="Glavina Del Rio T."/>
            <person name="Nolan M."/>
            <person name="Mavromatis K."/>
            <person name="Huntemann M."/>
            <person name="Lucas S."/>
            <person name="Lidstrom M.E."/>
            <person name="Ivanova N."/>
            <person name="Chistoserdova L."/>
        </authorList>
    </citation>
    <scope>NUCLEOTIDE SEQUENCE [LARGE SCALE GENOMIC DNA]</scope>
    <source>
        <strain evidence="1 2">SIP3-4</strain>
    </source>
</reference>
<dbReference type="KEGG" id="mei:Msip34_2076"/>
<keyword evidence="2" id="KW-1185">Reference proteome</keyword>
<reference evidence="2" key="1">
    <citation type="submission" date="2009-07" db="EMBL/GenBank/DDBJ databases">
        <title>Complete sequence of chromosome of Methylovorus sp. SIP3-4.</title>
        <authorList>
            <person name="Lucas S."/>
            <person name="Copeland A."/>
            <person name="Lapidus A."/>
            <person name="Glavina del Rio T."/>
            <person name="Tice H."/>
            <person name="Bruce D."/>
            <person name="Goodwin L."/>
            <person name="Pitluck S."/>
            <person name="Clum A."/>
            <person name="Larimer F."/>
            <person name="Land M."/>
            <person name="Hauser L."/>
            <person name="Kyrpides N."/>
            <person name="Mikhailova N."/>
            <person name="Kayluzhnaya M."/>
            <person name="Chistoserdova L."/>
        </authorList>
    </citation>
    <scope>NUCLEOTIDE SEQUENCE [LARGE SCALE GENOMIC DNA]</scope>
    <source>
        <strain evidence="2">SIP3-4</strain>
    </source>
</reference>
<dbReference type="STRING" id="582744.Msip34_2076"/>
<evidence type="ECO:0000313" key="2">
    <source>
        <dbReference type="Proteomes" id="UP000002743"/>
    </source>
</evidence>